<proteinExistence type="predicted"/>
<dbReference type="Gene3D" id="3.40.50.150">
    <property type="entry name" value="Vaccinia Virus protein VP39"/>
    <property type="match status" value="1"/>
</dbReference>
<sequence length="277" mass="30840">MDSDDTAGFLPLSLAPGSAVDRGDLLRRSLRASGALELVHEGVDRYNRIAGSEGYEPPTDLPELRAVQRRARRNTDTSDHLERLFVEALAADPDTVVELGVRGGESTFVFERVARLTGADLVSVDVEGTTYDTDYERWEFVRSDDVAFAEAFEEWCAGREVDPAVDVLFVDTSHEFEHTVAEIDAWFPHLADDAVVLFHDTNMRRVYRREDGTVGLSRRADRGVIRALEEHFECSLDETESFATVRDGFVLEQRPSCSGLAVLKRLGFDPAADGGER</sequence>
<gene>
    <name evidence="1" type="ORF">HZS55_08285</name>
</gene>
<name>A0A7D5T3Y8_9EURY</name>
<dbReference type="OrthoDB" id="275253at2157"/>
<dbReference type="AlphaFoldDB" id="A0A7D5T3Y8"/>
<dbReference type="EMBL" id="CP058910">
    <property type="protein sequence ID" value="QLH77290.1"/>
    <property type="molecule type" value="Genomic_DNA"/>
</dbReference>
<organism evidence="1 2">
    <name type="scientific">Halosimplex rubrum</name>
    <dbReference type="NCBI Taxonomy" id="869889"/>
    <lineage>
        <taxon>Archaea</taxon>
        <taxon>Methanobacteriati</taxon>
        <taxon>Methanobacteriota</taxon>
        <taxon>Stenosarchaea group</taxon>
        <taxon>Halobacteria</taxon>
        <taxon>Halobacteriales</taxon>
        <taxon>Haloarculaceae</taxon>
        <taxon>Halosimplex</taxon>
    </lineage>
</organism>
<dbReference type="GO" id="GO:0032259">
    <property type="term" value="P:methylation"/>
    <property type="evidence" value="ECO:0007669"/>
    <property type="project" value="UniProtKB-KW"/>
</dbReference>
<dbReference type="GeneID" id="56077854"/>
<dbReference type="GO" id="GO:0008168">
    <property type="term" value="F:methyltransferase activity"/>
    <property type="evidence" value="ECO:0007669"/>
    <property type="project" value="UniProtKB-KW"/>
</dbReference>
<dbReference type="SUPFAM" id="SSF53335">
    <property type="entry name" value="S-adenosyl-L-methionine-dependent methyltransferases"/>
    <property type="match status" value="1"/>
</dbReference>
<dbReference type="Proteomes" id="UP000509667">
    <property type="component" value="Chromosome"/>
</dbReference>
<keyword evidence="1" id="KW-0808">Transferase</keyword>
<dbReference type="Pfam" id="PF13578">
    <property type="entry name" value="Methyltransf_24"/>
    <property type="match status" value="1"/>
</dbReference>
<evidence type="ECO:0000313" key="1">
    <source>
        <dbReference type="EMBL" id="QLH77290.1"/>
    </source>
</evidence>
<dbReference type="KEGG" id="hrr:HZS55_08285"/>
<accession>A0A7D5T3Y8</accession>
<dbReference type="RefSeq" id="WP_179911219.1">
    <property type="nucleotide sequence ID" value="NZ_CP058910.1"/>
</dbReference>
<reference evidence="1 2" key="1">
    <citation type="submission" date="2020-07" db="EMBL/GenBank/DDBJ databases">
        <title>Halosimplex pelagicum sp. nov. and Halosimplex rubrum sp. nov., isolated from salted brown alga Laminaria, and emended description of the genus Halosimplex.</title>
        <authorList>
            <person name="Cui H."/>
        </authorList>
    </citation>
    <scope>NUCLEOTIDE SEQUENCE [LARGE SCALE GENOMIC DNA]</scope>
    <source>
        <strain evidence="1 2">R27</strain>
    </source>
</reference>
<dbReference type="InterPro" id="IPR029063">
    <property type="entry name" value="SAM-dependent_MTases_sf"/>
</dbReference>
<keyword evidence="1" id="KW-0489">Methyltransferase</keyword>
<evidence type="ECO:0000313" key="2">
    <source>
        <dbReference type="Proteomes" id="UP000509667"/>
    </source>
</evidence>
<keyword evidence="2" id="KW-1185">Reference proteome</keyword>
<protein>
    <submittedName>
        <fullName evidence="1">Class I SAM-dependent methyltransferase</fullName>
    </submittedName>
</protein>